<name>A0A8H6FBM4_9LECA</name>
<dbReference type="EMBL" id="JACCJB010000013">
    <property type="protein sequence ID" value="KAF6221913.1"/>
    <property type="molecule type" value="Genomic_DNA"/>
</dbReference>
<organism evidence="1 2">
    <name type="scientific">Letharia lupina</name>
    <dbReference type="NCBI Taxonomy" id="560253"/>
    <lineage>
        <taxon>Eukaryota</taxon>
        <taxon>Fungi</taxon>
        <taxon>Dikarya</taxon>
        <taxon>Ascomycota</taxon>
        <taxon>Pezizomycotina</taxon>
        <taxon>Lecanoromycetes</taxon>
        <taxon>OSLEUM clade</taxon>
        <taxon>Lecanoromycetidae</taxon>
        <taxon>Lecanorales</taxon>
        <taxon>Lecanorineae</taxon>
        <taxon>Parmeliaceae</taxon>
        <taxon>Letharia</taxon>
    </lineage>
</organism>
<dbReference type="Proteomes" id="UP000593566">
    <property type="component" value="Unassembled WGS sequence"/>
</dbReference>
<sequence>MDTIFAEIVRAREVISLLKPFHTIKASLAAYAVTRAIINDATYLQLTFPIMVEVMRGAHLVITEPVVVYVSDWNLADDLARMYIPWGPIRDTEVVFCGGNVFLERGHYHLGRDATSVLRLLKARGGVDKIVVHLEMAPGGVGG</sequence>
<keyword evidence="2" id="KW-1185">Reference proteome</keyword>
<dbReference type="AlphaFoldDB" id="A0A8H6FBM4"/>
<evidence type="ECO:0000313" key="2">
    <source>
        <dbReference type="Proteomes" id="UP000593566"/>
    </source>
</evidence>
<evidence type="ECO:0000313" key="1">
    <source>
        <dbReference type="EMBL" id="KAF6221913.1"/>
    </source>
</evidence>
<comment type="caution">
    <text evidence="1">The sequence shown here is derived from an EMBL/GenBank/DDBJ whole genome shotgun (WGS) entry which is preliminary data.</text>
</comment>
<proteinExistence type="predicted"/>
<dbReference type="GeneID" id="59330295"/>
<accession>A0A8H6FBM4</accession>
<reference evidence="1 2" key="1">
    <citation type="journal article" date="2020" name="Genomics">
        <title>Complete, high-quality genomes from long-read metagenomic sequencing of two wolf lichen thalli reveals enigmatic genome architecture.</title>
        <authorList>
            <person name="McKenzie S.K."/>
            <person name="Walston R.F."/>
            <person name="Allen J.L."/>
        </authorList>
    </citation>
    <scope>NUCLEOTIDE SEQUENCE [LARGE SCALE GENOMIC DNA]</scope>
    <source>
        <strain evidence="1">WasteWater1</strain>
    </source>
</reference>
<gene>
    <name evidence="1" type="ORF">HO133_001881</name>
</gene>
<dbReference type="RefSeq" id="XP_037151348.1">
    <property type="nucleotide sequence ID" value="XM_037292809.1"/>
</dbReference>
<protein>
    <submittedName>
        <fullName evidence="1">Uncharacterized protein</fullName>
    </submittedName>
</protein>